<dbReference type="AlphaFoldDB" id="I3SR37"/>
<accession>I3SR37</accession>
<proteinExistence type="evidence at transcript level"/>
<protein>
    <submittedName>
        <fullName evidence="1">Uncharacterized protein</fullName>
    </submittedName>
</protein>
<sequence>MAGIVEWFLIRKQRTGVPQKGMFLTLRHLQRKTSMLMLHSYVLPRLH</sequence>
<evidence type="ECO:0000313" key="1">
    <source>
        <dbReference type="EMBL" id="AFK42729.1"/>
    </source>
</evidence>
<organism evidence="1">
    <name type="scientific">Medicago truncatula</name>
    <name type="common">Barrel medic</name>
    <name type="synonym">Medicago tribuloides</name>
    <dbReference type="NCBI Taxonomy" id="3880"/>
    <lineage>
        <taxon>Eukaryota</taxon>
        <taxon>Viridiplantae</taxon>
        <taxon>Streptophyta</taxon>
        <taxon>Embryophyta</taxon>
        <taxon>Tracheophyta</taxon>
        <taxon>Spermatophyta</taxon>
        <taxon>Magnoliopsida</taxon>
        <taxon>eudicotyledons</taxon>
        <taxon>Gunneridae</taxon>
        <taxon>Pentapetalae</taxon>
        <taxon>rosids</taxon>
        <taxon>fabids</taxon>
        <taxon>Fabales</taxon>
        <taxon>Fabaceae</taxon>
        <taxon>Papilionoideae</taxon>
        <taxon>50 kb inversion clade</taxon>
        <taxon>NPAAA clade</taxon>
        <taxon>Hologalegina</taxon>
        <taxon>IRL clade</taxon>
        <taxon>Trifolieae</taxon>
        <taxon>Medicago</taxon>
    </lineage>
</organism>
<name>I3SR37_MEDTR</name>
<dbReference type="EMBL" id="BT142935">
    <property type="protein sequence ID" value="AFK42729.1"/>
    <property type="molecule type" value="mRNA"/>
</dbReference>
<reference evidence="1" key="1">
    <citation type="submission" date="2012-05" db="EMBL/GenBank/DDBJ databases">
        <authorList>
            <person name="Krishnakumar V."/>
            <person name="Cheung F."/>
            <person name="Xiao Y."/>
            <person name="Chan A."/>
            <person name="Moskal W.A."/>
            <person name="Town C.D."/>
        </authorList>
    </citation>
    <scope>NUCLEOTIDE SEQUENCE</scope>
</reference>